<evidence type="ECO:0000313" key="3">
    <source>
        <dbReference type="Proteomes" id="UP000265520"/>
    </source>
</evidence>
<keyword evidence="3" id="KW-1185">Reference proteome</keyword>
<evidence type="ECO:0000256" key="1">
    <source>
        <dbReference type="SAM" id="MobiDB-lite"/>
    </source>
</evidence>
<sequence>MPRRRKALRQVDRDKDRQRWSSRQRGREQHRVRDYSWDGNRFNERRQVHGHNSSRHRAVRPRSIATDRYLVGSGSAIVHYRSEVQVEDDDAGVRSGF</sequence>
<comment type="caution">
    <text evidence="2">The sequence shown here is derived from an EMBL/GenBank/DDBJ whole genome shotgun (WGS) entry which is preliminary data.</text>
</comment>
<protein>
    <submittedName>
        <fullName evidence="2">Uncharacterized protein</fullName>
    </submittedName>
</protein>
<dbReference type="EMBL" id="LXQA010084462">
    <property type="protein sequence ID" value="MCI12511.1"/>
    <property type="molecule type" value="Genomic_DNA"/>
</dbReference>
<feature type="compositionally biased region" description="Basic and acidic residues" evidence="1">
    <location>
        <begin position="9"/>
        <end position="32"/>
    </location>
</feature>
<proteinExistence type="predicted"/>
<dbReference type="Proteomes" id="UP000265520">
    <property type="component" value="Unassembled WGS sequence"/>
</dbReference>
<evidence type="ECO:0000313" key="2">
    <source>
        <dbReference type="EMBL" id="MCI12511.1"/>
    </source>
</evidence>
<name>A0A392PKA6_9FABA</name>
<dbReference type="AlphaFoldDB" id="A0A392PKA6"/>
<accession>A0A392PKA6</accession>
<reference evidence="2 3" key="1">
    <citation type="journal article" date="2018" name="Front. Plant Sci.">
        <title>Red Clover (Trifolium pratense) and Zigzag Clover (T. medium) - A Picture of Genomic Similarities and Differences.</title>
        <authorList>
            <person name="Dluhosova J."/>
            <person name="Istvanek J."/>
            <person name="Nedelnik J."/>
            <person name="Repkova J."/>
        </authorList>
    </citation>
    <scope>NUCLEOTIDE SEQUENCE [LARGE SCALE GENOMIC DNA]</scope>
    <source>
        <strain evidence="3">cv. 10/8</strain>
        <tissue evidence="2">Leaf</tissue>
    </source>
</reference>
<feature type="region of interest" description="Disordered" evidence="1">
    <location>
        <begin position="1"/>
        <end position="32"/>
    </location>
</feature>
<organism evidence="2 3">
    <name type="scientific">Trifolium medium</name>
    <dbReference type="NCBI Taxonomy" id="97028"/>
    <lineage>
        <taxon>Eukaryota</taxon>
        <taxon>Viridiplantae</taxon>
        <taxon>Streptophyta</taxon>
        <taxon>Embryophyta</taxon>
        <taxon>Tracheophyta</taxon>
        <taxon>Spermatophyta</taxon>
        <taxon>Magnoliopsida</taxon>
        <taxon>eudicotyledons</taxon>
        <taxon>Gunneridae</taxon>
        <taxon>Pentapetalae</taxon>
        <taxon>rosids</taxon>
        <taxon>fabids</taxon>
        <taxon>Fabales</taxon>
        <taxon>Fabaceae</taxon>
        <taxon>Papilionoideae</taxon>
        <taxon>50 kb inversion clade</taxon>
        <taxon>NPAAA clade</taxon>
        <taxon>Hologalegina</taxon>
        <taxon>IRL clade</taxon>
        <taxon>Trifolieae</taxon>
        <taxon>Trifolium</taxon>
    </lineage>
</organism>
<feature type="non-terminal residue" evidence="2">
    <location>
        <position position="97"/>
    </location>
</feature>